<dbReference type="EMBL" id="JWZT01002036">
    <property type="protein sequence ID" value="KII70523.1"/>
    <property type="molecule type" value="Genomic_DNA"/>
</dbReference>
<evidence type="ECO:0000313" key="2">
    <source>
        <dbReference type="Proteomes" id="UP000031668"/>
    </source>
</evidence>
<proteinExistence type="predicted"/>
<gene>
    <name evidence="1" type="ORF">RF11_14840</name>
</gene>
<protein>
    <submittedName>
        <fullName evidence="1">Uncharacterized protein</fullName>
    </submittedName>
</protein>
<name>A0A0C2JMC2_THEKT</name>
<sequence length="136" mass="15443">MNFLSVVKNFEDDYIFSWFSKLLKKLKIALASRFSIRTILTSLVPDVYRKGPQESVEQFTYIIKNLLDKAYMEVYAEFVGKTMATLSVASIEAAIQLCKGIESKINSLAEKFSAVEINDIKKFTPLSCVPRTILTE</sequence>
<reference evidence="1 2" key="1">
    <citation type="journal article" date="2014" name="Genome Biol. Evol.">
        <title>The genome of the myxosporean Thelohanellus kitauei shows adaptations to nutrient acquisition within its fish host.</title>
        <authorList>
            <person name="Yang Y."/>
            <person name="Xiong J."/>
            <person name="Zhou Z."/>
            <person name="Huo F."/>
            <person name="Miao W."/>
            <person name="Ran C."/>
            <person name="Liu Y."/>
            <person name="Zhang J."/>
            <person name="Feng J."/>
            <person name="Wang M."/>
            <person name="Wang M."/>
            <person name="Wang L."/>
            <person name="Yao B."/>
        </authorList>
    </citation>
    <scope>NUCLEOTIDE SEQUENCE [LARGE SCALE GENOMIC DNA]</scope>
    <source>
        <strain evidence="1">Wuqing</strain>
    </source>
</reference>
<accession>A0A0C2JMC2</accession>
<dbReference type="Proteomes" id="UP000031668">
    <property type="component" value="Unassembled WGS sequence"/>
</dbReference>
<dbReference type="AlphaFoldDB" id="A0A0C2JMC2"/>
<organism evidence="1 2">
    <name type="scientific">Thelohanellus kitauei</name>
    <name type="common">Myxosporean</name>
    <dbReference type="NCBI Taxonomy" id="669202"/>
    <lineage>
        <taxon>Eukaryota</taxon>
        <taxon>Metazoa</taxon>
        <taxon>Cnidaria</taxon>
        <taxon>Myxozoa</taxon>
        <taxon>Myxosporea</taxon>
        <taxon>Bivalvulida</taxon>
        <taxon>Platysporina</taxon>
        <taxon>Myxobolidae</taxon>
        <taxon>Thelohanellus</taxon>
    </lineage>
</organism>
<evidence type="ECO:0000313" key="1">
    <source>
        <dbReference type="EMBL" id="KII70523.1"/>
    </source>
</evidence>
<keyword evidence="2" id="KW-1185">Reference proteome</keyword>
<comment type="caution">
    <text evidence="1">The sequence shown here is derived from an EMBL/GenBank/DDBJ whole genome shotgun (WGS) entry which is preliminary data.</text>
</comment>